<evidence type="ECO:0000313" key="2">
    <source>
        <dbReference type="EMBL" id="KAA1087313.1"/>
    </source>
</evidence>
<dbReference type="AlphaFoldDB" id="A0A5B0NEX2"/>
<dbReference type="OrthoDB" id="2511516at2759"/>
<organism evidence="2 3">
    <name type="scientific">Puccinia graminis f. sp. tritici</name>
    <dbReference type="NCBI Taxonomy" id="56615"/>
    <lineage>
        <taxon>Eukaryota</taxon>
        <taxon>Fungi</taxon>
        <taxon>Dikarya</taxon>
        <taxon>Basidiomycota</taxon>
        <taxon>Pucciniomycotina</taxon>
        <taxon>Pucciniomycetes</taxon>
        <taxon>Pucciniales</taxon>
        <taxon>Pucciniaceae</taxon>
        <taxon>Puccinia</taxon>
    </lineage>
</organism>
<feature type="compositionally biased region" description="Polar residues" evidence="1">
    <location>
        <begin position="352"/>
        <end position="361"/>
    </location>
</feature>
<sequence>MFVLRCSFLNPSLLLTNMIEIKGCTFVPEEPPFNAKHHYKIQDSNLWALQENDPAPILGHLFDIFTPAPRGDRADAASWLIFEGRAIATYSNANIKIMCQSSSYHTVLPSRIRSLPHPLVTADLKLIDHGSKTLAIDPDVPDDYGICCLPSTCSNSQLESKIAPGSTYGQLFYSTALGFTDPESNQEKNILVKLCGYGSAITALIKNHVYLVSGRLIPRNIKSTPVFHYDSDMIVDLGESTKFTQSMCDKTSVIGLGIVLTKKEINGPDTTSSSGSKILQVIMQHTDYDPVAKAQVEFKTMYHIGGRKNLANTFGLFQLGREILISGNIVGYTEQDYMWIVAAISVSVTSGHQSNVSQLSRPSERPQPYTRRPGLISIEDSSPAEGSSLSPNNYGIGPSDRDNMAEPEPFPNLSTDLPDVSNDNYYESIPSTTGKKRTKRAILADAKRAAKASTSLTPY</sequence>
<gene>
    <name evidence="2" type="ORF">PGT21_028541</name>
</gene>
<proteinExistence type="predicted"/>
<feature type="compositionally biased region" description="Polar residues" evidence="1">
    <location>
        <begin position="384"/>
        <end position="393"/>
    </location>
</feature>
<accession>A0A5B0NEX2</accession>
<comment type="caution">
    <text evidence="2">The sequence shown here is derived from an EMBL/GenBank/DDBJ whole genome shotgun (WGS) entry which is preliminary data.</text>
</comment>
<protein>
    <submittedName>
        <fullName evidence="2">Uncharacterized protein</fullName>
    </submittedName>
</protein>
<reference evidence="2 3" key="1">
    <citation type="submission" date="2019-05" db="EMBL/GenBank/DDBJ databases">
        <title>Emergence of the Ug99 lineage of the wheat stem rust pathogen through somatic hybridization.</title>
        <authorList>
            <person name="Li F."/>
            <person name="Upadhyaya N.M."/>
            <person name="Sperschneider J."/>
            <person name="Matny O."/>
            <person name="Nguyen-Phuc H."/>
            <person name="Mago R."/>
            <person name="Raley C."/>
            <person name="Miller M.E."/>
            <person name="Silverstein K.A.T."/>
            <person name="Henningsen E."/>
            <person name="Hirsch C.D."/>
            <person name="Visser B."/>
            <person name="Pretorius Z.A."/>
            <person name="Steffenson B.J."/>
            <person name="Schwessinger B."/>
            <person name="Dodds P.N."/>
            <person name="Figueroa M."/>
        </authorList>
    </citation>
    <scope>NUCLEOTIDE SEQUENCE [LARGE SCALE GENOMIC DNA]</scope>
    <source>
        <strain evidence="2">21-0</strain>
    </source>
</reference>
<keyword evidence="3" id="KW-1185">Reference proteome</keyword>
<name>A0A5B0NEX2_PUCGR</name>
<feature type="compositionally biased region" description="Polar residues" evidence="1">
    <location>
        <begin position="421"/>
        <end position="433"/>
    </location>
</feature>
<dbReference type="EMBL" id="VSWC01000105">
    <property type="protein sequence ID" value="KAA1087313.1"/>
    <property type="molecule type" value="Genomic_DNA"/>
</dbReference>
<evidence type="ECO:0000313" key="3">
    <source>
        <dbReference type="Proteomes" id="UP000324748"/>
    </source>
</evidence>
<evidence type="ECO:0000256" key="1">
    <source>
        <dbReference type="SAM" id="MobiDB-lite"/>
    </source>
</evidence>
<feature type="region of interest" description="Disordered" evidence="1">
    <location>
        <begin position="352"/>
        <end position="440"/>
    </location>
</feature>
<dbReference type="Proteomes" id="UP000324748">
    <property type="component" value="Unassembled WGS sequence"/>
</dbReference>